<comment type="caution">
    <text evidence="2">The sequence shown here is derived from an EMBL/GenBank/DDBJ whole genome shotgun (WGS) entry which is preliminary data.</text>
</comment>
<evidence type="ECO:0000313" key="3">
    <source>
        <dbReference type="Proteomes" id="UP001451303"/>
    </source>
</evidence>
<feature type="compositionally biased region" description="Basic and acidic residues" evidence="1">
    <location>
        <begin position="41"/>
        <end position="52"/>
    </location>
</feature>
<dbReference type="EMBL" id="JAVLET010000002">
    <property type="protein sequence ID" value="KAL0472872.1"/>
    <property type="molecule type" value="Genomic_DNA"/>
</dbReference>
<protein>
    <submittedName>
        <fullName evidence="2">Uncharacterized protein</fullName>
    </submittedName>
</protein>
<feature type="compositionally biased region" description="Acidic residues" evidence="1">
    <location>
        <begin position="16"/>
        <end position="26"/>
    </location>
</feature>
<reference evidence="2 3" key="1">
    <citation type="submission" date="2023-09" db="EMBL/GenBank/DDBJ databases">
        <title>Multi-omics analysis of a traditional fermented food reveals byproduct-associated fungal strains for waste-to-food upcycling.</title>
        <authorList>
            <consortium name="Lawrence Berkeley National Laboratory"/>
            <person name="Rekdal V.M."/>
            <person name="Villalobos-Escobedo J.M."/>
            <person name="Rodriguez-Valeron N."/>
            <person name="Garcia M.O."/>
            <person name="Vasquez D.P."/>
            <person name="Damayanti I."/>
            <person name="Sorensen P.M."/>
            <person name="Baidoo E.E."/>
            <person name="De Carvalho A.C."/>
            <person name="Riley R."/>
            <person name="Lipzen A."/>
            <person name="He G."/>
            <person name="Yan M."/>
            <person name="Haridas S."/>
            <person name="Daum C."/>
            <person name="Yoshinaga Y."/>
            <person name="Ng V."/>
            <person name="Grigoriev I.V."/>
            <person name="Munk R."/>
            <person name="Nuraida L."/>
            <person name="Wijaya C.H."/>
            <person name="Morales P.-C."/>
            <person name="Keasling J.D."/>
        </authorList>
    </citation>
    <scope>NUCLEOTIDE SEQUENCE [LARGE SCALE GENOMIC DNA]</scope>
    <source>
        <strain evidence="2 3">FGSC 2613</strain>
    </source>
</reference>
<feature type="region of interest" description="Disordered" evidence="1">
    <location>
        <begin position="98"/>
        <end position="139"/>
    </location>
</feature>
<feature type="compositionally biased region" description="Basic and acidic residues" evidence="1">
    <location>
        <begin position="1"/>
        <end position="15"/>
    </location>
</feature>
<dbReference type="Proteomes" id="UP001451303">
    <property type="component" value="Unassembled WGS sequence"/>
</dbReference>
<keyword evidence="3" id="KW-1185">Reference proteome</keyword>
<evidence type="ECO:0000256" key="1">
    <source>
        <dbReference type="SAM" id="MobiDB-lite"/>
    </source>
</evidence>
<evidence type="ECO:0000313" key="2">
    <source>
        <dbReference type="EMBL" id="KAL0472872.1"/>
    </source>
</evidence>
<gene>
    <name evidence="2" type="ORF">QR685DRAFT_541557</name>
</gene>
<feature type="region of interest" description="Disordered" evidence="1">
    <location>
        <begin position="1"/>
        <end position="73"/>
    </location>
</feature>
<sequence length="139" mass="15748">MLDQNPLDKDGSHEDGSDEDQSDEEQSFGHLSEDDLSQNGDDDRLEHNDFEGLQHGNEGVEPQPFHAPIYDPDMKICDEHGCGEPTFFQTPRARKCRFHLENPPPQTRWQDLDHAATADPDSHSRCKGPRPLRAPGKTY</sequence>
<accession>A0ABR3DKJ5</accession>
<feature type="compositionally biased region" description="Basic and acidic residues" evidence="1">
    <location>
        <begin position="110"/>
        <end position="124"/>
    </location>
</feature>
<proteinExistence type="predicted"/>
<organism evidence="2 3">
    <name type="scientific">Neurospora intermedia</name>
    <dbReference type="NCBI Taxonomy" id="5142"/>
    <lineage>
        <taxon>Eukaryota</taxon>
        <taxon>Fungi</taxon>
        <taxon>Dikarya</taxon>
        <taxon>Ascomycota</taxon>
        <taxon>Pezizomycotina</taxon>
        <taxon>Sordariomycetes</taxon>
        <taxon>Sordariomycetidae</taxon>
        <taxon>Sordariales</taxon>
        <taxon>Sordariaceae</taxon>
        <taxon>Neurospora</taxon>
    </lineage>
</organism>
<name>A0ABR3DKJ5_NEUIN</name>